<keyword evidence="3" id="KW-1185">Reference proteome</keyword>
<dbReference type="EMBL" id="MCFD01000014">
    <property type="protein sequence ID" value="ORX66806.1"/>
    <property type="molecule type" value="Genomic_DNA"/>
</dbReference>
<evidence type="ECO:0000313" key="3">
    <source>
        <dbReference type="Proteomes" id="UP000193922"/>
    </source>
</evidence>
<proteinExistence type="predicted"/>
<protein>
    <submittedName>
        <fullName evidence="2">Uncharacterized protein</fullName>
    </submittedName>
</protein>
<name>A0A1Y1W0P0_9FUNG</name>
<accession>A0A1Y1W0P0</accession>
<dbReference type="RefSeq" id="XP_040740765.1">
    <property type="nucleotide sequence ID" value="XM_040888456.1"/>
</dbReference>
<feature type="compositionally biased region" description="Low complexity" evidence="1">
    <location>
        <begin position="44"/>
        <end position="64"/>
    </location>
</feature>
<gene>
    <name evidence="2" type="ORF">DL89DRAFT_269858</name>
</gene>
<sequence length="76" mass="8025">MGKVLLAGAAVAAAGFAAKKHFDKKKREEKLEQQEEIGQGSYNYQYGGAQPPQGGYGATPTPGGKPHGNPNDPYSY</sequence>
<comment type="caution">
    <text evidence="2">The sequence shown here is derived from an EMBL/GenBank/DDBJ whole genome shotgun (WGS) entry which is preliminary data.</text>
</comment>
<feature type="region of interest" description="Disordered" evidence="1">
    <location>
        <begin position="21"/>
        <end position="76"/>
    </location>
</feature>
<organism evidence="2 3">
    <name type="scientific">Linderina pennispora</name>
    <dbReference type="NCBI Taxonomy" id="61395"/>
    <lineage>
        <taxon>Eukaryota</taxon>
        <taxon>Fungi</taxon>
        <taxon>Fungi incertae sedis</taxon>
        <taxon>Zoopagomycota</taxon>
        <taxon>Kickxellomycotina</taxon>
        <taxon>Kickxellomycetes</taxon>
        <taxon>Kickxellales</taxon>
        <taxon>Kickxellaceae</taxon>
        <taxon>Linderina</taxon>
    </lineage>
</organism>
<evidence type="ECO:0000313" key="2">
    <source>
        <dbReference type="EMBL" id="ORX66806.1"/>
    </source>
</evidence>
<reference evidence="2 3" key="1">
    <citation type="submission" date="2016-07" db="EMBL/GenBank/DDBJ databases">
        <title>Pervasive Adenine N6-methylation of Active Genes in Fungi.</title>
        <authorList>
            <consortium name="DOE Joint Genome Institute"/>
            <person name="Mondo S.J."/>
            <person name="Dannebaum R.O."/>
            <person name="Kuo R.C."/>
            <person name="Labutti K."/>
            <person name="Haridas S."/>
            <person name="Kuo A."/>
            <person name="Salamov A."/>
            <person name="Ahrendt S.R."/>
            <person name="Lipzen A."/>
            <person name="Sullivan W."/>
            <person name="Andreopoulos W.B."/>
            <person name="Clum A."/>
            <person name="Lindquist E."/>
            <person name="Daum C."/>
            <person name="Ramamoorthy G.K."/>
            <person name="Gryganskyi A."/>
            <person name="Culley D."/>
            <person name="Magnuson J.K."/>
            <person name="James T.Y."/>
            <person name="O'Malley M.A."/>
            <person name="Stajich J.E."/>
            <person name="Spatafora J.W."/>
            <person name="Visel A."/>
            <person name="Grigoriev I.V."/>
        </authorList>
    </citation>
    <scope>NUCLEOTIDE SEQUENCE [LARGE SCALE GENOMIC DNA]</scope>
    <source>
        <strain evidence="2 3">ATCC 12442</strain>
    </source>
</reference>
<dbReference type="GeneID" id="63805104"/>
<dbReference type="AlphaFoldDB" id="A0A1Y1W0P0"/>
<evidence type="ECO:0000256" key="1">
    <source>
        <dbReference type="SAM" id="MobiDB-lite"/>
    </source>
</evidence>
<dbReference type="Proteomes" id="UP000193922">
    <property type="component" value="Unassembled WGS sequence"/>
</dbReference>